<dbReference type="PROSITE" id="PS50943">
    <property type="entry name" value="HTH_CROC1"/>
    <property type="match status" value="1"/>
</dbReference>
<dbReference type="Pfam" id="PF01381">
    <property type="entry name" value="HTH_3"/>
    <property type="match status" value="1"/>
</dbReference>
<keyword evidence="1" id="KW-0238">DNA-binding</keyword>
<dbReference type="CDD" id="cd00093">
    <property type="entry name" value="HTH_XRE"/>
    <property type="match status" value="1"/>
</dbReference>
<proteinExistence type="predicted"/>
<dbReference type="SUPFAM" id="SSF47413">
    <property type="entry name" value="lambda repressor-like DNA-binding domains"/>
    <property type="match status" value="1"/>
</dbReference>
<dbReference type="RefSeq" id="WP_055341743.1">
    <property type="nucleotide sequence ID" value="NZ_CEKZ01000003.1"/>
</dbReference>
<feature type="transmembrane region" description="Helical" evidence="2">
    <location>
        <begin position="96"/>
        <end position="114"/>
    </location>
</feature>
<feature type="transmembrane region" description="Helical" evidence="2">
    <location>
        <begin position="120"/>
        <end position="141"/>
    </location>
</feature>
<feature type="domain" description="HTH cro/C1-type" evidence="3">
    <location>
        <begin position="7"/>
        <end position="61"/>
    </location>
</feature>
<dbReference type="OrthoDB" id="9801008at2"/>
<keyword evidence="2" id="KW-0812">Transmembrane</keyword>
<feature type="transmembrane region" description="Helical" evidence="2">
    <location>
        <begin position="208"/>
        <end position="229"/>
    </location>
</feature>
<dbReference type="Gene3D" id="1.10.260.40">
    <property type="entry name" value="lambda repressor-like DNA-binding domains"/>
    <property type="match status" value="1"/>
</dbReference>
<dbReference type="EMBL" id="CEKZ01000003">
    <property type="protein sequence ID" value="CEQ03404.1"/>
    <property type="molecule type" value="Genomic_DNA"/>
</dbReference>
<evidence type="ECO:0000256" key="2">
    <source>
        <dbReference type="SAM" id="Phobius"/>
    </source>
</evidence>
<name>A0A0C7R5L3_PARSO</name>
<gene>
    <name evidence="4" type="primary">immR_5</name>
    <name evidence="4" type="ORF">R28058_11371</name>
</gene>
<protein>
    <submittedName>
        <fullName evidence="4">XRE family transcriptional regulator</fullName>
    </submittedName>
</protein>
<keyword evidence="2" id="KW-0472">Membrane</keyword>
<evidence type="ECO:0000259" key="3">
    <source>
        <dbReference type="PROSITE" id="PS50943"/>
    </source>
</evidence>
<evidence type="ECO:0000256" key="1">
    <source>
        <dbReference type="ARBA" id="ARBA00023125"/>
    </source>
</evidence>
<keyword evidence="2" id="KW-1133">Transmembrane helix</keyword>
<evidence type="ECO:0000313" key="4">
    <source>
        <dbReference type="EMBL" id="CEQ03404.1"/>
    </source>
</evidence>
<accession>A0A0C7R5L3</accession>
<dbReference type="InterPro" id="IPR001387">
    <property type="entry name" value="Cro/C1-type_HTH"/>
</dbReference>
<dbReference type="PANTHER" id="PTHR46558">
    <property type="entry name" value="TRACRIPTIONAL REGULATORY PROTEIN-RELATED-RELATED"/>
    <property type="match status" value="1"/>
</dbReference>
<dbReference type="SMART" id="SM00530">
    <property type="entry name" value="HTH_XRE"/>
    <property type="match status" value="1"/>
</dbReference>
<dbReference type="PANTHER" id="PTHR46558:SF13">
    <property type="entry name" value="HTH-TYPE TRANSCRIPTIONAL REGULATOR IMMR"/>
    <property type="match status" value="1"/>
</dbReference>
<dbReference type="AlphaFoldDB" id="A0A0C7R5L3"/>
<dbReference type="GO" id="GO:0003677">
    <property type="term" value="F:DNA binding"/>
    <property type="evidence" value="ECO:0007669"/>
    <property type="project" value="UniProtKB-KW"/>
</dbReference>
<dbReference type="Proteomes" id="UP000049127">
    <property type="component" value="Unassembled WGS sequence"/>
</dbReference>
<reference evidence="4 5" key="1">
    <citation type="submission" date="2015-01" db="EMBL/GenBank/DDBJ databases">
        <authorList>
            <person name="Aslett A.Martin."/>
            <person name="De Silva Nishadi"/>
        </authorList>
    </citation>
    <scope>NUCLEOTIDE SEQUENCE [LARGE SCALE GENOMIC DNA]</scope>
    <source>
        <strain evidence="4 5">R28058</strain>
    </source>
</reference>
<dbReference type="InterPro" id="IPR010982">
    <property type="entry name" value="Lambda_DNA-bd_dom_sf"/>
</dbReference>
<feature type="transmembrane region" description="Helical" evidence="2">
    <location>
        <begin position="175"/>
        <end position="196"/>
    </location>
</feature>
<evidence type="ECO:0000313" key="5">
    <source>
        <dbReference type="Proteomes" id="UP000049127"/>
    </source>
</evidence>
<sequence>MNFGNKLLRLRKEKGMSQEALSEKLNTSRQAISKWENGQGFPETEKLLLIGNIFNVSIDYLLKDTLEQDIENKKGYYASKEVIEGYLINEKKSHNYLSLGISLLILYYIPYLIFKQSFEIYSVIIAVMATLGFGLIIKSSFMSEEYGFLRKEPLIFDKNFLKEFTEKYSLLRKRYVTLIIIGVCFIFAGGTILLLLEEGVGKGINIPFYQLISTLMISIGAYPFIYFYSIMDSYGLIVKNEEYTNKLSFKILKKFREKKSMI</sequence>
<organism evidence="4 5">
    <name type="scientific">Paraclostridium sordellii</name>
    <name type="common">Clostridium sordellii</name>
    <dbReference type="NCBI Taxonomy" id="1505"/>
    <lineage>
        <taxon>Bacteria</taxon>
        <taxon>Bacillati</taxon>
        <taxon>Bacillota</taxon>
        <taxon>Clostridia</taxon>
        <taxon>Peptostreptococcales</taxon>
        <taxon>Peptostreptococcaceae</taxon>
        <taxon>Paraclostridium</taxon>
    </lineage>
</organism>